<keyword evidence="12" id="KW-1133">Transmembrane helix</keyword>
<protein>
    <recommendedName>
        <fullName evidence="9">3-dehydrosphinganine reductase</fullName>
        <ecNumber evidence="9">1.1.1.102</ecNumber>
    </recommendedName>
</protein>
<sequence>MFWQKNWDVKGKHCYVTGGSAGLGLSLAVLLTKKGADVSIVARNEGRLQKALAQLEAVRQTPNQLLKAYSFSLTTASTAKEALDAACKDHGGRCPDAVFLCAGKSTPGFWVEEDETTVRRGMDDTYFVQAFSALAAAKRMARDHFQGRIVFVSSVLGYMSMIGYSTYSPGKFALRGLAETLRSELILYGIGVHIFFPATIYSPGYEEENKTKPAITLKIEETDGGLKPEDAAKALLRGVEKGNFHITPDFITNVFRSSTRGSTPQNNVVVDAIYSLIGWIALPVWRQSVDATVRGHRSQHQQYLEQKAVFKLEELEEHIGQDSS</sequence>
<dbReference type="GO" id="GO:0006666">
    <property type="term" value="P:3-keto-sphinganine metabolic process"/>
    <property type="evidence" value="ECO:0007669"/>
    <property type="project" value="InterPro"/>
</dbReference>
<comment type="catalytic activity">
    <reaction evidence="11">
        <text>sphinganine + NADP(+) = 3-oxosphinganine + NADPH + H(+)</text>
        <dbReference type="Rhea" id="RHEA:22640"/>
        <dbReference type="ChEBI" id="CHEBI:15378"/>
        <dbReference type="ChEBI" id="CHEBI:57783"/>
        <dbReference type="ChEBI" id="CHEBI:57817"/>
        <dbReference type="ChEBI" id="CHEBI:58299"/>
        <dbReference type="ChEBI" id="CHEBI:58349"/>
        <dbReference type="EC" id="1.1.1.102"/>
    </reaction>
    <physiologicalReaction direction="right-to-left" evidence="11">
        <dbReference type="Rhea" id="RHEA:22642"/>
    </physiologicalReaction>
</comment>
<name>A0A067QM35_9AGAM</name>
<evidence type="ECO:0000256" key="11">
    <source>
        <dbReference type="ARBA" id="ARBA00048930"/>
    </source>
</evidence>
<evidence type="ECO:0000256" key="4">
    <source>
        <dbReference type="ARBA" id="ARBA00022824"/>
    </source>
</evidence>
<evidence type="ECO:0000256" key="1">
    <source>
        <dbReference type="ARBA" id="ARBA00004240"/>
    </source>
</evidence>
<keyword evidence="14" id="KW-1185">Reference proteome</keyword>
<evidence type="ECO:0000256" key="3">
    <source>
        <dbReference type="ARBA" id="ARBA00004991"/>
    </source>
</evidence>
<dbReference type="OrthoDB" id="10267115at2759"/>
<dbReference type="InterPro" id="IPR045022">
    <property type="entry name" value="KDSR-like"/>
</dbReference>
<evidence type="ECO:0000256" key="10">
    <source>
        <dbReference type="ARBA" id="ARBA00044737"/>
    </source>
</evidence>
<evidence type="ECO:0000256" key="6">
    <source>
        <dbReference type="ARBA" id="ARBA00022919"/>
    </source>
</evidence>
<comment type="pathway">
    <text evidence="2">Lipid metabolism; sphingolipid metabolism.</text>
</comment>
<dbReference type="Gene3D" id="3.40.50.720">
    <property type="entry name" value="NAD(P)-binding Rossmann-like Domain"/>
    <property type="match status" value="1"/>
</dbReference>
<dbReference type="SUPFAM" id="SSF51735">
    <property type="entry name" value="NAD(P)-binding Rossmann-fold domains"/>
    <property type="match status" value="1"/>
</dbReference>
<reference evidence="14" key="1">
    <citation type="journal article" date="2014" name="Proc. Natl. Acad. Sci. U.S.A.">
        <title>Extensive sampling of basidiomycete genomes demonstrates inadequacy of the white-rot/brown-rot paradigm for wood decay fungi.</title>
        <authorList>
            <person name="Riley R."/>
            <person name="Salamov A.A."/>
            <person name="Brown D.W."/>
            <person name="Nagy L.G."/>
            <person name="Floudas D."/>
            <person name="Held B.W."/>
            <person name="Levasseur A."/>
            <person name="Lombard V."/>
            <person name="Morin E."/>
            <person name="Otillar R."/>
            <person name="Lindquist E.A."/>
            <person name="Sun H."/>
            <person name="LaButti K.M."/>
            <person name="Schmutz J."/>
            <person name="Jabbour D."/>
            <person name="Luo H."/>
            <person name="Baker S.E."/>
            <person name="Pisabarro A.G."/>
            <person name="Walton J.D."/>
            <person name="Blanchette R.A."/>
            <person name="Henrissat B."/>
            <person name="Martin F."/>
            <person name="Cullen D."/>
            <person name="Hibbett D.S."/>
            <person name="Grigoriev I.V."/>
        </authorList>
    </citation>
    <scope>NUCLEOTIDE SEQUENCE [LARGE SCALE GENOMIC DNA]</scope>
    <source>
        <strain evidence="14">MUCL 33604</strain>
    </source>
</reference>
<keyword evidence="4" id="KW-0256">Endoplasmic reticulum</keyword>
<dbReference type="FunFam" id="3.40.50.720:FF:000468">
    <property type="entry name" value="Short-chain dehydrogenase, putative"/>
    <property type="match status" value="1"/>
</dbReference>
<dbReference type="PANTHER" id="PTHR43550">
    <property type="entry name" value="3-KETODIHYDROSPHINGOSINE REDUCTASE"/>
    <property type="match status" value="1"/>
</dbReference>
<keyword evidence="6" id="KW-0746">Sphingolipid metabolism</keyword>
<dbReference type="InParanoid" id="A0A067QM35"/>
<evidence type="ECO:0000313" key="14">
    <source>
        <dbReference type="Proteomes" id="UP000027265"/>
    </source>
</evidence>
<dbReference type="GO" id="GO:0030148">
    <property type="term" value="P:sphingolipid biosynthetic process"/>
    <property type="evidence" value="ECO:0007669"/>
    <property type="project" value="InterPro"/>
</dbReference>
<dbReference type="PRINTS" id="PR00081">
    <property type="entry name" value="GDHRDH"/>
</dbReference>
<dbReference type="GO" id="GO:0047560">
    <property type="term" value="F:3-dehydrosphinganine reductase activity"/>
    <property type="evidence" value="ECO:0007669"/>
    <property type="project" value="UniProtKB-EC"/>
</dbReference>
<dbReference type="AlphaFoldDB" id="A0A067QM35"/>
<evidence type="ECO:0000256" key="8">
    <source>
        <dbReference type="ARBA" id="ARBA00023098"/>
    </source>
</evidence>
<evidence type="ECO:0000256" key="9">
    <source>
        <dbReference type="ARBA" id="ARBA00026112"/>
    </source>
</evidence>
<dbReference type="Proteomes" id="UP000027265">
    <property type="component" value="Unassembled WGS sequence"/>
</dbReference>
<evidence type="ECO:0000256" key="5">
    <source>
        <dbReference type="ARBA" id="ARBA00022857"/>
    </source>
</evidence>
<comment type="pathway">
    <text evidence="3">Sphingolipid metabolism.</text>
</comment>
<dbReference type="EC" id="1.1.1.102" evidence="9"/>
<keyword evidence="12" id="KW-0472">Membrane</keyword>
<dbReference type="FunCoup" id="A0A067QM35">
    <property type="interactions" value="115"/>
</dbReference>
<keyword evidence="12" id="KW-0812">Transmembrane</keyword>
<comment type="subcellular location">
    <subcellularLocation>
        <location evidence="1">Endoplasmic reticulum</location>
    </subcellularLocation>
</comment>
<dbReference type="InterPro" id="IPR002347">
    <property type="entry name" value="SDR_fam"/>
</dbReference>
<keyword evidence="8" id="KW-0443">Lipid metabolism</keyword>
<dbReference type="CDD" id="cd08939">
    <property type="entry name" value="KDSR-like_SDR_c"/>
    <property type="match status" value="1"/>
</dbReference>
<evidence type="ECO:0000256" key="7">
    <source>
        <dbReference type="ARBA" id="ARBA00023002"/>
    </source>
</evidence>
<comment type="function">
    <text evidence="10">Catalyzes the reduction of 3'-oxosphinganine (3-ketodihydrosphingosine/KDS) to sphinganine (dihydrosphingosine/DHS), the second step of de novo sphingolipid biosynthesis.</text>
</comment>
<keyword evidence="5" id="KW-0521">NADP</keyword>
<accession>A0A067QM35</accession>
<keyword evidence="7" id="KW-0560">Oxidoreductase</keyword>
<evidence type="ECO:0000256" key="12">
    <source>
        <dbReference type="SAM" id="Phobius"/>
    </source>
</evidence>
<evidence type="ECO:0000313" key="13">
    <source>
        <dbReference type="EMBL" id="KDQ64577.1"/>
    </source>
</evidence>
<proteinExistence type="predicted"/>
<feature type="transmembrane region" description="Helical" evidence="12">
    <location>
        <begin position="185"/>
        <end position="202"/>
    </location>
</feature>
<dbReference type="HOGENOM" id="CLU_010194_3_0_1"/>
<dbReference type="InterPro" id="IPR036291">
    <property type="entry name" value="NAD(P)-bd_dom_sf"/>
</dbReference>
<dbReference type="EMBL" id="KL197709">
    <property type="protein sequence ID" value="KDQ64577.1"/>
    <property type="molecule type" value="Genomic_DNA"/>
</dbReference>
<organism evidence="13 14">
    <name type="scientific">Jaapia argillacea MUCL 33604</name>
    <dbReference type="NCBI Taxonomy" id="933084"/>
    <lineage>
        <taxon>Eukaryota</taxon>
        <taxon>Fungi</taxon>
        <taxon>Dikarya</taxon>
        <taxon>Basidiomycota</taxon>
        <taxon>Agaricomycotina</taxon>
        <taxon>Agaricomycetes</taxon>
        <taxon>Agaricomycetidae</taxon>
        <taxon>Jaapiales</taxon>
        <taxon>Jaapiaceae</taxon>
        <taxon>Jaapia</taxon>
    </lineage>
</organism>
<feature type="transmembrane region" description="Helical" evidence="12">
    <location>
        <begin position="148"/>
        <end position="165"/>
    </location>
</feature>
<evidence type="ECO:0000256" key="2">
    <source>
        <dbReference type="ARBA" id="ARBA00004760"/>
    </source>
</evidence>
<gene>
    <name evidence="13" type="ORF">JAAARDRAFT_117758</name>
</gene>
<dbReference type="STRING" id="933084.A0A067QM35"/>
<dbReference type="GO" id="GO:0005789">
    <property type="term" value="C:endoplasmic reticulum membrane"/>
    <property type="evidence" value="ECO:0007669"/>
    <property type="project" value="TreeGrafter"/>
</dbReference>
<dbReference type="Pfam" id="PF00106">
    <property type="entry name" value="adh_short"/>
    <property type="match status" value="1"/>
</dbReference>
<dbReference type="PANTHER" id="PTHR43550:SF3">
    <property type="entry name" value="3-KETODIHYDROSPHINGOSINE REDUCTASE"/>
    <property type="match status" value="1"/>
</dbReference>